<dbReference type="Pfam" id="PF08030">
    <property type="entry name" value="NAD_binding_6"/>
    <property type="match status" value="1"/>
</dbReference>
<dbReference type="SUPFAM" id="SSF63380">
    <property type="entry name" value="Riboflavin synthase domain-like"/>
    <property type="match status" value="1"/>
</dbReference>
<dbReference type="CDD" id="cd06186">
    <property type="entry name" value="NOX_Duox_like_FAD_NADP"/>
    <property type="match status" value="1"/>
</dbReference>
<dbReference type="GO" id="GO:0005886">
    <property type="term" value="C:plasma membrane"/>
    <property type="evidence" value="ECO:0007669"/>
    <property type="project" value="TreeGrafter"/>
</dbReference>
<dbReference type="InterPro" id="IPR011992">
    <property type="entry name" value="EF-hand-dom_pair"/>
</dbReference>
<evidence type="ECO:0000259" key="16">
    <source>
        <dbReference type="PROSITE" id="PS50222"/>
    </source>
</evidence>
<dbReference type="InterPro" id="IPR013112">
    <property type="entry name" value="FAD-bd_8"/>
</dbReference>
<dbReference type="GO" id="GO:0004601">
    <property type="term" value="F:peroxidase activity"/>
    <property type="evidence" value="ECO:0007669"/>
    <property type="project" value="UniProtKB-KW"/>
</dbReference>
<dbReference type="InterPro" id="IPR002048">
    <property type="entry name" value="EF_hand_dom"/>
</dbReference>
<dbReference type="AlphaFoldDB" id="A0AAV5I235"/>
<keyword evidence="4" id="KW-0575">Peroxidase</keyword>
<dbReference type="SFLD" id="SFLDG01168">
    <property type="entry name" value="Ferric_reductase_subgroup_(FRE"/>
    <property type="match status" value="1"/>
</dbReference>
<dbReference type="Pfam" id="PF01794">
    <property type="entry name" value="Ferric_reduct"/>
    <property type="match status" value="1"/>
</dbReference>
<dbReference type="FunFam" id="2.40.30.10:FF:000019">
    <property type="entry name" value="Respiratory burst oxidase homolog A"/>
    <property type="match status" value="1"/>
</dbReference>
<evidence type="ECO:0000256" key="15">
    <source>
        <dbReference type="SAM" id="Phobius"/>
    </source>
</evidence>
<dbReference type="Proteomes" id="UP001054252">
    <property type="component" value="Unassembled WGS sequence"/>
</dbReference>
<keyword evidence="13 15" id="KW-0472">Membrane</keyword>
<evidence type="ECO:0000256" key="13">
    <source>
        <dbReference type="ARBA" id="ARBA00023136"/>
    </source>
</evidence>
<dbReference type="InterPro" id="IPR013623">
    <property type="entry name" value="NADPH_Ox"/>
</dbReference>
<keyword evidence="8" id="KW-0274">FAD</keyword>
<dbReference type="InterPro" id="IPR013121">
    <property type="entry name" value="Fe_red_NAD-bd_6"/>
</dbReference>
<evidence type="ECO:0000256" key="6">
    <source>
        <dbReference type="ARBA" id="ARBA00022692"/>
    </source>
</evidence>
<evidence type="ECO:0000256" key="1">
    <source>
        <dbReference type="ARBA" id="ARBA00004141"/>
    </source>
</evidence>
<keyword evidence="5" id="KW-0285">Flavoprotein</keyword>
<dbReference type="Gene3D" id="1.10.238.10">
    <property type="entry name" value="EF-hand"/>
    <property type="match status" value="1"/>
</dbReference>
<dbReference type="FunFam" id="1.10.238.10:FF:000049">
    <property type="entry name" value="Respiratory burst oxidase homolog A"/>
    <property type="match status" value="1"/>
</dbReference>
<keyword evidence="11 15" id="KW-1133">Transmembrane helix</keyword>
<feature type="transmembrane region" description="Helical" evidence="15">
    <location>
        <begin position="724"/>
        <end position="741"/>
    </location>
</feature>
<dbReference type="Gene3D" id="3.40.50.80">
    <property type="entry name" value="Nucleotide-binding domain of ferredoxin-NADP reductase (FNR) module"/>
    <property type="match status" value="1"/>
</dbReference>
<evidence type="ECO:0000256" key="8">
    <source>
        <dbReference type="ARBA" id="ARBA00022827"/>
    </source>
</evidence>
<reference evidence="18 19" key="1">
    <citation type="journal article" date="2021" name="Commun. Biol.">
        <title>The genome of Shorea leprosula (Dipterocarpaceae) highlights the ecological relevance of drought in aseasonal tropical rainforests.</title>
        <authorList>
            <person name="Ng K.K.S."/>
            <person name="Kobayashi M.J."/>
            <person name="Fawcett J.A."/>
            <person name="Hatakeyama M."/>
            <person name="Paape T."/>
            <person name="Ng C.H."/>
            <person name="Ang C.C."/>
            <person name="Tnah L.H."/>
            <person name="Lee C.T."/>
            <person name="Nishiyama T."/>
            <person name="Sese J."/>
            <person name="O'Brien M.J."/>
            <person name="Copetti D."/>
            <person name="Mohd Noor M.I."/>
            <person name="Ong R.C."/>
            <person name="Putra M."/>
            <person name="Sireger I.Z."/>
            <person name="Indrioko S."/>
            <person name="Kosugi Y."/>
            <person name="Izuno A."/>
            <person name="Isagi Y."/>
            <person name="Lee S.L."/>
            <person name="Shimizu K.K."/>
        </authorList>
    </citation>
    <scope>NUCLEOTIDE SEQUENCE [LARGE SCALE GENOMIC DNA]</scope>
    <source>
        <strain evidence="18">214</strain>
    </source>
</reference>
<comment type="caution">
    <text evidence="18">The sequence shown here is derived from an EMBL/GenBank/DDBJ whole genome shotgun (WGS) entry which is preliminary data.</text>
</comment>
<evidence type="ECO:0000313" key="18">
    <source>
        <dbReference type="EMBL" id="GKU95183.1"/>
    </source>
</evidence>
<dbReference type="PANTHER" id="PTHR11972:SF153">
    <property type="entry name" value="SUPEROXIDE-GENERATING NADPH OXIDASE HEAVY CHAIN SUBUNIT A"/>
    <property type="match status" value="1"/>
</dbReference>
<dbReference type="Pfam" id="PF08022">
    <property type="entry name" value="FAD_binding_8"/>
    <property type="match status" value="1"/>
</dbReference>
<feature type="transmembrane region" description="Helical" evidence="15">
    <location>
        <begin position="544"/>
        <end position="568"/>
    </location>
</feature>
<dbReference type="Gene3D" id="2.40.30.10">
    <property type="entry name" value="Translation factors"/>
    <property type="match status" value="1"/>
</dbReference>
<dbReference type="InterPro" id="IPR039261">
    <property type="entry name" value="FNR_nucleotide-bd"/>
</dbReference>
<gene>
    <name evidence="18" type="ORF">SLEP1_g8576</name>
</gene>
<keyword evidence="12" id="KW-0560">Oxidoreductase</keyword>
<keyword evidence="3" id="KW-0597">Phosphoprotein</keyword>
<feature type="transmembrane region" description="Helical" evidence="15">
    <location>
        <begin position="504"/>
        <end position="524"/>
    </location>
</feature>
<dbReference type="EMBL" id="BPVZ01000009">
    <property type="protein sequence ID" value="GKU95183.1"/>
    <property type="molecule type" value="Genomic_DNA"/>
</dbReference>
<protein>
    <submittedName>
        <fullName evidence="18">Uncharacterized protein</fullName>
    </submittedName>
</protein>
<dbReference type="InterPro" id="IPR000778">
    <property type="entry name" value="Cyt_b245_heavy_chain"/>
</dbReference>
<keyword evidence="10" id="KW-0521">NADP</keyword>
<evidence type="ECO:0000259" key="17">
    <source>
        <dbReference type="PROSITE" id="PS51384"/>
    </source>
</evidence>
<dbReference type="InterPro" id="IPR017938">
    <property type="entry name" value="Riboflavin_synthase-like_b-brl"/>
</dbReference>
<organism evidence="18 19">
    <name type="scientific">Rubroshorea leprosula</name>
    <dbReference type="NCBI Taxonomy" id="152421"/>
    <lineage>
        <taxon>Eukaryota</taxon>
        <taxon>Viridiplantae</taxon>
        <taxon>Streptophyta</taxon>
        <taxon>Embryophyta</taxon>
        <taxon>Tracheophyta</taxon>
        <taxon>Spermatophyta</taxon>
        <taxon>Magnoliopsida</taxon>
        <taxon>eudicotyledons</taxon>
        <taxon>Gunneridae</taxon>
        <taxon>Pentapetalae</taxon>
        <taxon>rosids</taxon>
        <taxon>malvids</taxon>
        <taxon>Malvales</taxon>
        <taxon>Dipterocarpaceae</taxon>
        <taxon>Rubroshorea</taxon>
    </lineage>
</organism>
<dbReference type="Pfam" id="PF08414">
    <property type="entry name" value="NADPH_Ox"/>
    <property type="match status" value="1"/>
</dbReference>
<dbReference type="GO" id="GO:0016174">
    <property type="term" value="F:NAD(P)H oxidase H2O2-forming activity"/>
    <property type="evidence" value="ECO:0007669"/>
    <property type="project" value="TreeGrafter"/>
</dbReference>
<dbReference type="InterPro" id="IPR013130">
    <property type="entry name" value="Fe3_Rdtase_TM_dom"/>
</dbReference>
<evidence type="ECO:0000256" key="11">
    <source>
        <dbReference type="ARBA" id="ARBA00022989"/>
    </source>
</evidence>
<feature type="domain" description="FAD-binding FR-type" evidence="17">
    <location>
        <begin position="598"/>
        <end position="718"/>
    </location>
</feature>
<keyword evidence="9" id="KW-0106">Calcium</keyword>
<dbReference type="PROSITE" id="PS50222">
    <property type="entry name" value="EF_HAND_2"/>
    <property type="match status" value="1"/>
</dbReference>
<proteinExistence type="inferred from homology"/>
<feature type="region of interest" description="Disordered" evidence="14">
    <location>
        <begin position="1"/>
        <end position="33"/>
    </location>
</feature>
<keyword evidence="19" id="KW-1185">Reference proteome</keyword>
<dbReference type="PANTHER" id="PTHR11972">
    <property type="entry name" value="NADPH OXIDASE"/>
    <property type="match status" value="1"/>
</dbReference>
<evidence type="ECO:0000256" key="3">
    <source>
        <dbReference type="ARBA" id="ARBA00022553"/>
    </source>
</evidence>
<name>A0AAV5I235_9ROSI</name>
<dbReference type="InterPro" id="IPR018247">
    <property type="entry name" value="EF_Hand_1_Ca_BS"/>
</dbReference>
<evidence type="ECO:0000256" key="7">
    <source>
        <dbReference type="ARBA" id="ARBA00022723"/>
    </source>
</evidence>
<dbReference type="InterPro" id="IPR050369">
    <property type="entry name" value="RBOH/FRE"/>
</dbReference>
<evidence type="ECO:0000256" key="10">
    <source>
        <dbReference type="ARBA" id="ARBA00022857"/>
    </source>
</evidence>
<evidence type="ECO:0000256" key="14">
    <source>
        <dbReference type="SAM" id="MobiDB-lite"/>
    </source>
</evidence>
<feature type="compositionally biased region" description="Polar residues" evidence="14">
    <location>
        <begin position="14"/>
        <end position="33"/>
    </location>
</feature>
<dbReference type="GO" id="GO:0005509">
    <property type="term" value="F:calcium ion binding"/>
    <property type="evidence" value="ECO:0007669"/>
    <property type="project" value="InterPro"/>
</dbReference>
<feature type="domain" description="EF-hand" evidence="16">
    <location>
        <begin position="240"/>
        <end position="275"/>
    </location>
</feature>
<feature type="transmembrane region" description="Helical" evidence="15">
    <location>
        <begin position="364"/>
        <end position="383"/>
    </location>
</feature>
<evidence type="ECO:0000256" key="5">
    <source>
        <dbReference type="ARBA" id="ARBA00022630"/>
    </source>
</evidence>
<evidence type="ECO:0000256" key="9">
    <source>
        <dbReference type="ARBA" id="ARBA00022837"/>
    </source>
</evidence>
<dbReference type="FunFam" id="3.40.50.80:FF:000007">
    <property type="entry name" value="Respiratory burst oxidase protein A"/>
    <property type="match status" value="1"/>
</dbReference>
<dbReference type="SFLD" id="SFLDG01169">
    <property type="entry name" value="NADPH_oxidase_subgroup_(NOX)"/>
    <property type="match status" value="1"/>
</dbReference>
<comment type="subcellular location">
    <subcellularLocation>
        <location evidence="1">Membrane</location>
        <topology evidence="1">Multi-pass membrane protein</topology>
    </subcellularLocation>
</comment>
<dbReference type="PROSITE" id="PS51384">
    <property type="entry name" value="FAD_FR"/>
    <property type="match status" value="1"/>
</dbReference>
<keyword evidence="7" id="KW-0479">Metal-binding</keyword>
<dbReference type="InterPro" id="IPR017927">
    <property type="entry name" value="FAD-bd_FR_type"/>
</dbReference>
<accession>A0AAV5I235</accession>
<dbReference type="SUPFAM" id="SSF47473">
    <property type="entry name" value="EF-hand"/>
    <property type="match status" value="1"/>
</dbReference>
<sequence>MRGSLPKHERRWSTDTLPAKTTVSSDTSPETEYNSVEEFVEVTIDLQDDDTIVVRSVEPATNVNVAADGVDTPASASFSRSPTIRRCSSNRLRQFSQELKAELIRRFSWNHGQAARVLSAPSTSQGGSGRFDSALAARALRKQRAQLDRTRSGAQKALRGLRFISNNKANGWDEVQKNFEKFAKDGFLYRADFAQCIGMKDSEEFALELFDALSRRRRLKVEKISGDELYEYWSQIADQSFDSRLQIFFDIVDKNEDGRIAEEDVKEIIMLSASANKLSRLKEQAEEYAALIMEELDPERLGYIELWQLETLLLQRDTYLSYSQALSYTSQALSQNLQGLRKKSTIRRMSTEFLYYLQENWKRLWVLSLWIMILVGLFTWKFLQYKQKPAFKVMGYCLLTAKGAAETLKFNMALILLPVCRNTITWLRSTKLGYFVPFDDNINFHKTIAAAIVIGIILHAGDHLACDFPRLIHSSTVNYDNDLRYDFGPHKPTYIDLLKGPEGVTGVLMIIFMTIAFTLATRWFRRNLIKLPKPFDRITGFNAFWYSHHLFIIVYILLIIHGNFLYLVHKWYKKTTWMYLAVPVLLYAGERTLRFFRSGFYTVRLLMVAIYPGNVLTLQMSKPPQFHYKSGQYMFVQCPAVSPFEWHPFSITSAPGDDYLSVHIRQLGDWTQELKRVFSEACEAPVAGKSGLLRADETTKKSLPKLRIDGPYGAAAQDYRKYDVLLLVGLGIGATPFISILKDLLNNIVKMEEQADSLSDLSRTSDLSLGSNDFTTPKRKKALKTTNAYFYWVTREQGSFDWFKGVMDEVAELDQRGVIEMHNYLTSVYEEGDARSALITMVQALNHAKNGLDIVSGTRVRTHFARPKWKKVLSKLSSKHCNGRIGVFYCGAPVLAKELSKLCYEFNQNGSTKFEFHKEHF</sequence>
<evidence type="ECO:0000256" key="2">
    <source>
        <dbReference type="ARBA" id="ARBA00007975"/>
    </source>
</evidence>
<dbReference type="PRINTS" id="PR00466">
    <property type="entry name" value="GP91PHOX"/>
</dbReference>
<comment type="similarity">
    <text evidence="2">Belongs to the RBOH (TC 5.B.1.3) family.</text>
</comment>
<dbReference type="PROSITE" id="PS00018">
    <property type="entry name" value="EF_HAND_1"/>
    <property type="match status" value="1"/>
</dbReference>
<dbReference type="SUPFAM" id="SSF52343">
    <property type="entry name" value="Ferredoxin reductase-like, C-terminal NADP-linked domain"/>
    <property type="match status" value="1"/>
</dbReference>
<keyword evidence="6 15" id="KW-0812">Transmembrane</keyword>
<evidence type="ECO:0000256" key="12">
    <source>
        <dbReference type="ARBA" id="ARBA00023002"/>
    </source>
</evidence>
<evidence type="ECO:0000313" key="19">
    <source>
        <dbReference type="Proteomes" id="UP001054252"/>
    </source>
</evidence>
<evidence type="ECO:0000256" key="4">
    <source>
        <dbReference type="ARBA" id="ARBA00022559"/>
    </source>
</evidence>